<dbReference type="InterPro" id="IPR036866">
    <property type="entry name" value="RibonucZ/Hydroxyglut_hydro"/>
</dbReference>
<feature type="domain" description="Metallo-beta-lactamase" evidence="2">
    <location>
        <begin position="39"/>
        <end position="206"/>
    </location>
</feature>
<evidence type="ECO:0000313" key="3">
    <source>
        <dbReference type="EMBL" id="SIS23858.1"/>
    </source>
</evidence>
<dbReference type="STRING" id="1344003.SAMN05445060_4188"/>
<dbReference type="PANTHER" id="PTHR46233:SF1">
    <property type="entry name" value="CONSERVED PROTEIN"/>
    <property type="match status" value="1"/>
</dbReference>
<keyword evidence="4" id="KW-1185">Reference proteome</keyword>
<dbReference type="SMART" id="SM00849">
    <property type="entry name" value="Lactamase_B"/>
    <property type="match status" value="1"/>
</dbReference>
<protein>
    <submittedName>
        <fullName evidence="3">Glyoxylase, beta-lactamase superfamily II</fullName>
    </submittedName>
</protein>
<reference evidence="3 4" key="1">
    <citation type="submission" date="2017-01" db="EMBL/GenBank/DDBJ databases">
        <authorList>
            <person name="Mah S.A."/>
            <person name="Swanson W.J."/>
            <person name="Moy G.W."/>
            <person name="Vacquier V.D."/>
        </authorList>
    </citation>
    <scope>NUCLEOTIDE SEQUENCE [LARGE SCALE GENOMIC DNA]</scope>
    <source>
        <strain evidence="3 4">CPCC 203464</strain>
    </source>
</reference>
<dbReference type="PANTHER" id="PTHR46233">
    <property type="entry name" value="HYDROXYACYLGLUTATHIONE HYDROLASE GLOC"/>
    <property type="match status" value="1"/>
</dbReference>
<sequence length="227" mass="24157">MTSLPISDDYTGDLGDGATAQRTTSGDHSIVKLSVGPMDNNTYLVTCRSTGDQLLIDAANDADRILALLDAVPGTLRLIFTTHQHPDHWQALAEVAEATDAPTAAGRFDAPDIPVPIDLLIDDGGTLTIGELEFTAVLLVGHTPGSIALALPGGADGRVDLFTGDSLFPGGLGKTNAPEDFDTLYRDVTTKLFDRFDDATVVFPGHGKDTTLGVERPQLDTWRDRGW</sequence>
<dbReference type="Gene3D" id="3.60.15.10">
    <property type="entry name" value="Ribonuclease Z/Hydroxyacylglutathione hydrolase-like"/>
    <property type="match status" value="1"/>
</dbReference>
<feature type="region of interest" description="Disordered" evidence="1">
    <location>
        <begin position="1"/>
        <end position="26"/>
    </location>
</feature>
<accession>A0A1N7HGQ4</accession>
<evidence type="ECO:0000256" key="1">
    <source>
        <dbReference type="SAM" id="MobiDB-lite"/>
    </source>
</evidence>
<dbReference type="InterPro" id="IPR051453">
    <property type="entry name" value="MBL_Glyoxalase_II"/>
</dbReference>
<dbReference type="CDD" id="cd06262">
    <property type="entry name" value="metallo-hydrolase-like_MBL-fold"/>
    <property type="match status" value="1"/>
</dbReference>
<dbReference type="RefSeq" id="WP_076482977.1">
    <property type="nucleotide sequence ID" value="NZ_FTNT01000018.1"/>
</dbReference>
<name>A0A1N7HGQ4_9NOCA</name>
<gene>
    <name evidence="3" type="ORF">SAMN05445060_4188</name>
</gene>
<dbReference type="InterPro" id="IPR001279">
    <property type="entry name" value="Metallo-B-lactamas"/>
</dbReference>
<evidence type="ECO:0000313" key="4">
    <source>
        <dbReference type="Proteomes" id="UP000186218"/>
    </source>
</evidence>
<dbReference type="Pfam" id="PF00753">
    <property type="entry name" value="Lactamase_B"/>
    <property type="match status" value="1"/>
</dbReference>
<dbReference type="OrthoDB" id="2971563at2"/>
<dbReference type="AlphaFoldDB" id="A0A1N7HGQ4"/>
<proteinExistence type="predicted"/>
<evidence type="ECO:0000259" key="2">
    <source>
        <dbReference type="SMART" id="SM00849"/>
    </source>
</evidence>
<dbReference type="Proteomes" id="UP000186218">
    <property type="component" value="Unassembled WGS sequence"/>
</dbReference>
<dbReference type="EMBL" id="FTNT01000018">
    <property type="protein sequence ID" value="SIS23858.1"/>
    <property type="molecule type" value="Genomic_DNA"/>
</dbReference>
<organism evidence="3 4">
    <name type="scientific">Williamsia sterculiae</name>
    <dbReference type="NCBI Taxonomy" id="1344003"/>
    <lineage>
        <taxon>Bacteria</taxon>
        <taxon>Bacillati</taxon>
        <taxon>Actinomycetota</taxon>
        <taxon>Actinomycetes</taxon>
        <taxon>Mycobacteriales</taxon>
        <taxon>Nocardiaceae</taxon>
        <taxon>Williamsia</taxon>
    </lineage>
</organism>
<dbReference type="SUPFAM" id="SSF56281">
    <property type="entry name" value="Metallo-hydrolase/oxidoreductase"/>
    <property type="match status" value="1"/>
</dbReference>